<dbReference type="PANTHER" id="PTHR33841">
    <property type="entry name" value="DNA METHYLTRANSFERASE YEEA-RELATED"/>
    <property type="match status" value="1"/>
</dbReference>
<keyword evidence="9" id="KW-1185">Reference proteome</keyword>
<dbReference type="InterPro" id="IPR002052">
    <property type="entry name" value="DNA_methylase_N6_adenine_CS"/>
</dbReference>
<feature type="domain" description="MmeI-like target recognition" evidence="7">
    <location>
        <begin position="1057"/>
        <end position="1241"/>
    </location>
</feature>
<gene>
    <name evidence="8" type="ORF">LJ752_12765</name>
</gene>
<dbReference type="InterPro" id="IPR029063">
    <property type="entry name" value="SAM-dependent_MTases_sf"/>
</dbReference>
<dbReference type="InterPro" id="IPR050953">
    <property type="entry name" value="N4_N6_ade-DNA_methylase"/>
</dbReference>
<evidence type="ECO:0000259" key="7">
    <source>
        <dbReference type="Pfam" id="PF20466"/>
    </source>
</evidence>
<evidence type="ECO:0000313" key="9">
    <source>
        <dbReference type="Proteomes" id="UP001139168"/>
    </source>
</evidence>
<dbReference type="InterPro" id="IPR046820">
    <property type="entry name" value="MmeI_TRD"/>
</dbReference>
<protein>
    <recommendedName>
        <fullName evidence="1">site-specific DNA-methyltransferase (adenine-specific)</fullName>
        <ecNumber evidence="1">2.1.1.72</ecNumber>
    </recommendedName>
</protein>
<dbReference type="PRINTS" id="PR00507">
    <property type="entry name" value="N12N6MTFRASE"/>
</dbReference>
<feature type="domain" description="Type II methyltransferase M.TaqI-like" evidence="6">
    <location>
        <begin position="672"/>
        <end position="961"/>
    </location>
</feature>
<comment type="catalytic activity">
    <reaction evidence="5">
        <text>a 2'-deoxyadenosine in DNA + S-adenosyl-L-methionine = an N(6)-methyl-2'-deoxyadenosine in DNA + S-adenosyl-L-homocysteine + H(+)</text>
        <dbReference type="Rhea" id="RHEA:15197"/>
        <dbReference type="Rhea" id="RHEA-COMP:12418"/>
        <dbReference type="Rhea" id="RHEA-COMP:12419"/>
        <dbReference type="ChEBI" id="CHEBI:15378"/>
        <dbReference type="ChEBI" id="CHEBI:57856"/>
        <dbReference type="ChEBI" id="CHEBI:59789"/>
        <dbReference type="ChEBI" id="CHEBI:90615"/>
        <dbReference type="ChEBI" id="CHEBI:90616"/>
        <dbReference type="EC" id="2.1.1.72"/>
    </reaction>
</comment>
<dbReference type="Gene3D" id="3.40.50.150">
    <property type="entry name" value="Vaccinia Virus protein VP39"/>
    <property type="match status" value="2"/>
</dbReference>
<dbReference type="Pfam" id="PF20466">
    <property type="entry name" value="MmeI_TRD"/>
    <property type="match status" value="1"/>
</dbReference>
<dbReference type="Proteomes" id="UP001139168">
    <property type="component" value="Unassembled WGS sequence"/>
</dbReference>
<keyword evidence="2 8" id="KW-0489">Methyltransferase</keyword>
<evidence type="ECO:0000256" key="3">
    <source>
        <dbReference type="ARBA" id="ARBA00022679"/>
    </source>
</evidence>
<reference evidence="8" key="1">
    <citation type="submission" date="2021-10" db="EMBL/GenBank/DDBJ databases">
        <title>Novel species in genus Arthrobacter.</title>
        <authorList>
            <person name="Liu Y."/>
        </authorList>
    </citation>
    <scope>NUCLEOTIDE SEQUENCE</scope>
    <source>
        <strain evidence="8">Zg-Y786</strain>
    </source>
</reference>
<organism evidence="8 9">
    <name type="scientific">Arthrobacter gengyunqii</name>
    <dbReference type="NCBI Taxonomy" id="2886940"/>
    <lineage>
        <taxon>Bacteria</taxon>
        <taxon>Bacillati</taxon>
        <taxon>Actinomycetota</taxon>
        <taxon>Actinomycetes</taxon>
        <taxon>Micrococcales</taxon>
        <taxon>Micrococcaceae</taxon>
        <taxon>Arthrobacter</taxon>
    </lineage>
</organism>
<keyword evidence="4" id="KW-0949">S-adenosyl-L-methionine</keyword>
<comment type="caution">
    <text evidence="8">The sequence shown here is derived from an EMBL/GenBank/DDBJ whole genome shotgun (WGS) entry which is preliminary data.</text>
</comment>
<dbReference type="RefSeq" id="WP_227891717.1">
    <property type="nucleotide sequence ID" value="NZ_JAJFZQ010000006.1"/>
</dbReference>
<name>A0ABS8GK34_9MICC</name>
<dbReference type="InterPro" id="IPR011639">
    <property type="entry name" value="MethylTrfase_TaqI-like_dom"/>
</dbReference>
<evidence type="ECO:0000313" key="8">
    <source>
        <dbReference type="EMBL" id="MCC3266910.1"/>
    </source>
</evidence>
<dbReference type="EC" id="2.1.1.72" evidence="1"/>
<accession>A0ABS8GK34</accession>
<evidence type="ECO:0000259" key="6">
    <source>
        <dbReference type="Pfam" id="PF07669"/>
    </source>
</evidence>
<dbReference type="Pfam" id="PF07669">
    <property type="entry name" value="Eco57I"/>
    <property type="match status" value="1"/>
</dbReference>
<evidence type="ECO:0000256" key="4">
    <source>
        <dbReference type="ARBA" id="ARBA00022691"/>
    </source>
</evidence>
<proteinExistence type="predicted"/>
<evidence type="ECO:0000256" key="1">
    <source>
        <dbReference type="ARBA" id="ARBA00011900"/>
    </source>
</evidence>
<dbReference type="SUPFAM" id="SSF53335">
    <property type="entry name" value="S-adenosyl-L-methionine-dependent methyltransferases"/>
    <property type="match status" value="1"/>
</dbReference>
<dbReference type="PANTHER" id="PTHR33841:SF1">
    <property type="entry name" value="DNA METHYLTRANSFERASE A"/>
    <property type="match status" value="1"/>
</dbReference>
<dbReference type="EMBL" id="JAJFZQ010000006">
    <property type="protein sequence ID" value="MCC3266910.1"/>
    <property type="molecule type" value="Genomic_DNA"/>
</dbReference>
<keyword evidence="3" id="KW-0808">Transferase</keyword>
<sequence>MKASGTPRQPREHRDWLELIDRDGPFVAIPAIRRVWPQGMPQLGATSKAALRDAKPDFDRAWDDWNKSPGDDEAALRTYRNARNKWIDVVLRDVAGWDAHLVWDDEELGGSGQVGPSASRSTEVRSSGRFIREDVTAALVMVFDPVDSLRDPLNDAWTASPIDRMDALLRKSEQKVGVVTDGRWWAIVCAQDGVMTASGIVDAQTWIEEPDVRDAFIELISPQRLAGGRESDRLPNLFHESITAAEDITVALGTQVRRAVELLVTAFSEGASEARSVGGPDPLPANREIVYEGAVTAMMRVVFLLFAEERSMMPQSPLFTQAYGVSGLLDDLDQRMRDEGAEALDGTSYTWHRLLAASKALYGGVTSEDIRLPAYGGSLFDSERFPFLTGVDDRGSLAVTVSDRVMLEVLRAVQYAEIGTGKSAERRRVSFRDIDVEQIGYIYEGLLGYSAKDVDEVVLGVVGKEGEEPEIPLRVLEELAEESPSPAKLAAAIVAWVKKNQPAATTKSSAALMKLLTATVEDGERALLSVTRDEELLARLRPFLGITRRDLRERPVVIQPGGLAVVETPSRATSGAHYTPKSLAREVVRYALEPLVFRPGPHQTPDDSQWQLLDSNEILDLKIADIACGSGAFLVAAAEYLAGKVLEAWHAEGISGSAHELEMKARRQVVAQCLYGADINGMAVEMCKISLWLVSLDPKLPFSFVDDKVLVGNSLLGITDVRQLEAVHIDPSRVKTLSDGSKFSEGTLFGEGSEAQGVELIDVRTVIQKAVKLRQRLASEIDENDPARSSKTKRRLWHEYQDQVSQLNNLADGIVAAGLCEGGKPGKKLDEQYENLRIAVDRAFASEGTGDRQMLDSVIERGLTPTVATDYERWIPLHWALAVPDVMERGGFDAVIGNPPFLGGQKLTGVMGTNVRDWFVQVLAGGARGSADLVAYFFLRAQELITGSGTLGLIATNTIAQGDTRQVGLDRMVASGFTITRAIQSRSWPAKSANLEYSAVWGAKGKVADEVQRVSDGSVVPAVSTLLEPAGRTTGNPAKLSDNQIGFIGCYVLGMGFVVDPSEAQEWIATDPRNADVLFPYINGEDLNQRPDSTGSRWVIDFNDLLEERAREYELPYTRTLERVKPERQRLRPNGDFVLRKPLPQRWWQYGEKRPKLRRAISNLEEVLVIALVSKSVMPMRVPTGQVFSHALGVFATDSYADQAVLSSSLHQMWAITYGSTLETRVRYTPSDVFETFPRPEPTVLLDEVGRMLDTERRAIMLRRELGLTKLYNLVNDPEVGSSSDADVARLREIHVQLDEAVMDAYGWADLPLDHGFHTYRQMERWTVSPAARVEILDRLLEENHRRAALQDAQVAKSEGSDD</sequence>
<evidence type="ECO:0000256" key="2">
    <source>
        <dbReference type="ARBA" id="ARBA00022603"/>
    </source>
</evidence>
<dbReference type="PROSITE" id="PS00092">
    <property type="entry name" value="N6_MTASE"/>
    <property type="match status" value="1"/>
</dbReference>
<dbReference type="GO" id="GO:0032259">
    <property type="term" value="P:methylation"/>
    <property type="evidence" value="ECO:0007669"/>
    <property type="project" value="UniProtKB-KW"/>
</dbReference>
<dbReference type="GO" id="GO:0008168">
    <property type="term" value="F:methyltransferase activity"/>
    <property type="evidence" value="ECO:0007669"/>
    <property type="project" value="UniProtKB-KW"/>
</dbReference>
<evidence type="ECO:0000256" key="5">
    <source>
        <dbReference type="ARBA" id="ARBA00047942"/>
    </source>
</evidence>